<sequence length="445" mass="48446">MTLMLRLYAAAMQAFHAIAPNLLWHRAARNKEDPARLNERLGIAGKPRPEGPLIWLHGVSVGESLSALPVINQLLNDHPDLHILVTTATTTSAEILSQRLPERAVHQYAPLDTPQAVTKFLDHWHPDLAVFIESDLWPNLLKGLDQRGITRLLISARITAKTHQGWQNIRRSMQSLLKGFALILPQDSGSDQRLIDMLGAEAEQMGPLANLKTIGAPLPDDAQKREALEALFAGRTVILAASTHPTEEAYIATALDDILRQTGALLIIAPRHPVRAEAIRLDLEALGFRVAQRSKLGSKLDSPTTETHIYLADTLGELGVFFRLADMVIMAGSFSEKIGGHNPLEAARLGKAVITGPDLYNWDAVYQQMFDAGAAFRVGGRQELGFLAQGLIDNPAALLDAHRIAQALAQREAGTLDTVMAHLKPFLPGNAPTPDDKSHEAADAA</sequence>
<dbReference type="GO" id="GO:0009244">
    <property type="term" value="P:lipopolysaccharide core region biosynthetic process"/>
    <property type="evidence" value="ECO:0007669"/>
    <property type="project" value="UniProtKB-UniRule"/>
</dbReference>
<evidence type="ECO:0000256" key="6">
    <source>
        <dbReference type="ARBA" id="ARBA00031445"/>
    </source>
</evidence>
<organism evidence="12 13">
    <name type="scientific">Asticcacaulis excentricus</name>
    <dbReference type="NCBI Taxonomy" id="78587"/>
    <lineage>
        <taxon>Bacteria</taxon>
        <taxon>Pseudomonadati</taxon>
        <taxon>Pseudomonadota</taxon>
        <taxon>Alphaproteobacteria</taxon>
        <taxon>Caulobacterales</taxon>
        <taxon>Caulobacteraceae</taxon>
        <taxon>Asticcacaulis</taxon>
    </lineage>
</organism>
<comment type="catalytic activity">
    <reaction evidence="7 10">
        <text>lipid IVA (E. coli) + CMP-3-deoxy-beta-D-manno-octulosonate = alpha-Kdo-(2-&gt;6)-lipid IVA (E. coli) + CMP + H(+)</text>
        <dbReference type="Rhea" id="RHEA:28066"/>
        <dbReference type="ChEBI" id="CHEBI:15378"/>
        <dbReference type="ChEBI" id="CHEBI:58603"/>
        <dbReference type="ChEBI" id="CHEBI:60364"/>
        <dbReference type="ChEBI" id="CHEBI:60377"/>
        <dbReference type="ChEBI" id="CHEBI:85987"/>
        <dbReference type="EC" id="2.4.99.12"/>
    </reaction>
</comment>
<evidence type="ECO:0000259" key="11">
    <source>
        <dbReference type="Pfam" id="PF04413"/>
    </source>
</evidence>
<comment type="pathway">
    <text evidence="2 10">Bacterial outer membrane biogenesis; LPS core biosynthesis.</text>
</comment>
<dbReference type="Proteomes" id="UP000278756">
    <property type="component" value="Chromosome 2"/>
</dbReference>
<keyword evidence="10" id="KW-0448">Lipopolysaccharide biosynthesis</keyword>
<evidence type="ECO:0000256" key="3">
    <source>
        <dbReference type="ARBA" id="ARBA00012621"/>
    </source>
</evidence>
<dbReference type="Gene3D" id="3.40.50.2000">
    <property type="entry name" value="Glycogen Phosphorylase B"/>
    <property type="match status" value="1"/>
</dbReference>
<feature type="active site" description="Proton acceptor" evidence="8">
    <location>
        <position position="63"/>
    </location>
</feature>
<dbReference type="GO" id="GO:0005886">
    <property type="term" value="C:plasma membrane"/>
    <property type="evidence" value="ECO:0007669"/>
    <property type="project" value="UniProtKB-SubCell"/>
</dbReference>
<feature type="site" description="Transition state stabilizer" evidence="9">
    <location>
        <position position="212"/>
    </location>
</feature>
<comment type="function">
    <text evidence="1 10">Involved in lipopolysaccharide (LPS) biosynthesis. Catalyzes the transfer of 3-deoxy-D-manno-octulosonate (Kdo) residue(s) from CMP-Kdo to lipid IV(A), the tetraacyldisaccharide-1,4'-bisphosphate precursor of lipid A.</text>
</comment>
<dbReference type="PANTHER" id="PTHR42755">
    <property type="entry name" value="3-DEOXY-MANNO-OCTULOSONATE CYTIDYLYLTRANSFERASE"/>
    <property type="match status" value="1"/>
</dbReference>
<feature type="site" description="Transition state stabilizer" evidence="9">
    <location>
        <position position="133"/>
    </location>
</feature>
<dbReference type="InterPro" id="IPR038107">
    <property type="entry name" value="Glycos_transf_N_sf"/>
</dbReference>
<evidence type="ECO:0000256" key="8">
    <source>
        <dbReference type="PIRSR" id="PIRSR639901-1"/>
    </source>
</evidence>
<dbReference type="InterPro" id="IPR007507">
    <property type="entry name" value="Glycos_transf_N"/>
</dbReference>
<dbReference type="AlphaFoldDB" id="A0A3G9G997"/>
<evidence type="ECO:0000256" key="10">
    <source>
        <dbReference type="RuleBase" id="RU365103"/>
    </source>
</evidence>
<dbReference type="PANTHER" id="PTHR42755:SF1">
    <property type="entry name" value="3-DEOXY-D-MANNO-OCTULOSONIC ACID TRANSFERASE, MITOCHONDRIAL-RELATED"/>
    <property type="match status" value="1"/>
</dbReference>
<evidence type="ECO:0000256" key="1">
    <source>
        <dbReference type="ARBA" id="ARBA00003394"/>
    </source>
</evidence>
<evidence type="ECO:0000313" key="13">
    <source>
        <dbReference type="Proteomes" id="UP000278756"/>
    </source>
</evidence>
<feature type="domain" description="3-deoxy-D-manno-octulosonic-acid transferase N-terminal" evidence="11">
    <location>
        <begin position="36"/>
        <end position="213"/>
    </location>
</feature>
<reference evidence="13" key="1">
    <citation type="journal article" date="2017" name="Biotechnol. Biofuels">
        <title>Evaluation of environmental bacterial communities as a factor affecting the growth of duckweed Lemna minor.</title>
        <authorList>
            <person name="Ishizawa H."/>
            <person name="Kuroda M."/>
            <person name="Morikawa M."/>
            <person name="Ike M."/>
        </authorList>
    </citation>
    <scope>NUCLEOTIDE SEQUENCE [LARGE SCALE GENOMIC DNA]</scope>
    <source>
        <strain evidence="13">M6</strain>
    </source>
</reference>
<keyword evidence="5 10" id="KW-0808">Transferase</keyword>
<keyword evidence="10" id="KW-0472">Membrane</keyword>
<gene>
    <name evidence="12" type="ORF">EM6_3172</name>
</gene>
<dbReference type="Pfam" id="PF04413">
    <property type="entry name" value="Glycos_transf_N"/>
    <property type="match status" value="1"/>
</dbReference>
<dbReference type="UniPathway" id="UPA00958"/>
<comment type="subcellular location">
    <subcellularLocation>
        <location evidence="10">Cell membrane</location>
    </subcellularLocation>
</comment>
<keyword evidence="12" id="KW-0328">Glycosyltransferase</keyword>
<dbReference type="RefSeq" id="WP_126424112.1">
    <property type="nucleotide sequence ID" value="NZ_AP018828.1"/>
</dbReference>
<dbReference type="GO" id="GO:0043842">
    <property type="term" value="F:Kdo transferase activity"/>
    <property type="evidence" value="ECO:0007669"/>
    <property type="project" value="UniProtKB-EC"/>
</dbReference>
<evidence type="ECO:0000313" key="12">
    <source>
        <dbReference type="EMBL" id="BBF82531.1"/>
    </source>
</evidence>
<evidence type="ECO:0000256" key="7">
    <source>
        <dbReference type="ARBA" id="ARBA00049183"/>
    </source>
</evidence>
<reference evidence="13" key="2">
    <citation type="journal article" date="2017" name="Plant Physiol. Biochem.">
        <title>Differential oxidative and antioxidative response of duckweed Lemna minor toward plant growth promoting/inhibiting bacteria.</title>
        <authorList>
            <person name="Ishizawa H."/>
            <person name="Kuroda M."/>
            <person name="Morikawa M."/>
            <person name="Ike M."/>
        </authorList>
    </citation>
    <scope>NUCLEOTIDE SEQUENCE [LARGE SCALE GENOMIC DNA]</scope>
    <source>
        <strain evidence="13">M6</strain>
    </source>
</reference>
<dbReference type="OrthoDB" id="9789797at2"/>
<dbReference type="GO" id="GO:0009245">
    <property type="term" value="P:lipid A biosynthetic process"/>
    <property type="evidence" value="ECO:0007669"/>
    <property type="project" value="TreeGrafter"/>
</dbReference>
<dbReference type="EMBL" id="AP018828">
    <property type="protein sequence ID" value="BBF82531.1"/>
    <property type="molecule type" value="Genomic_DNA"/>
</dbReference>
<evidence type="ECO:0000256" key="2">
    <source>
        <dbReference type="ARBA" id="ARBA00004713"/>
    </source>
</evidence>
<accession>A0A3G9G997</accession>
<name>A0A3G9G997_9CAUL</name>
<dbReference type="InterPro" id="IPR039901">
    <property type="entry name" value="Kdotransferase"/>
</dbReference>
<protein>
    <recommendedName>
        <fullName evidence="4 10">3-deoxy-D-manno-octulosonic acid transferase</fullName>
        <shortName evidence="10">Kdo transferase</shortName>
        <ecNumber evidence="3 10">2.4.99.12</ecNumber>
    </recommendedName>
    <alternativeName>
        <fullName evidence="6 10">Lipid IV(A) 3-deoxy-D-manno-octulosonic acid transferase</fullName>
    </alternativeName>
</protein>
<proteinExistence type="inferred from homology"/>
<dbReference type="Gene3D" id="3.40.50.11720">
    <property type="entry name" value="3-Deoxy-D-manno-octulosonic-acid transferase, N-terminal domain"/>
    <property type="match status" value="1"/>
</dbReference>
<evidence type="ECO:0000256" key="9">
    <source>
        <dbReference type="PIRSR" id="PIRSR639901-2"/>
    </source>
</evidence>
<dbReference type="EC" id="2.4.99.12" evidence="3 10"/>
<keyword evidence="10" id="KW-1003">Cell membrane</keyword>
<evidence type="ECO:0000256" key="5">
    <source>
        <dbReference type="ARBA" id="ARBA00022679"/>
    </source>
</evidence>
<evidence type="ECO:0000256" key="4">
    <source>
        <dbReference type="ARBA" id="ARBA00019077"/>
    </source>
</evidence>
<comment type="similarity">
    <text evidence="10">Belongs to the glycosyltransferase group 1 family.</text>
</comment>